<feature type="binding site" evidence="2">
    <location>
        <position position="223"/>
    </location>
    <ligand>
        <name>UDP-N-acetyl-alpha-D-muramoyl-L-alanyl-D-glutamate</name>
        <dbReference type="ChEBI" id="CHEBI:83900"/>
    </ligand>
</feature>
<gene>
    <name evidence="2" type="primary">murE</name>
    <name evidence="6" type="ORF">JCM31447_309200</name>
</gene>
<dbReference type="Pfam" id="PF02875">
    <property type="entry name" value="Mur_ligase_C"/>
    <property type="match status" value="1"/>
</dbReference>
<feature type="short sequence motif" description="Meso-diaminopimelate recognition motif" evidence="2">
    <location>
        <begin position="482"/>
        <end position="485"/>
    </location>
</feature>
<dbReference type="GO" id="GO:0009252">
    <property type="term" value="P:peptidoglycan biosynthetic process"/>
    <property type="evidence" value="ECO:0007669"/>
    <property type="project" value="UniProtKB-UniRule"/>
</dbReference>
<evidence type="ECO:0000256" key="3">
    <source>
        <dbReference type="RuleBase" id="RU004135"/>
    </source>
</evidence>
<dbReference type="NCBIfam" id="NF001126">
    <property type="entry name" value="PRK00139.1-4"/>
    <property type="match status" value="1"/>
</dbReference>
<dbReference type="GO" id="GO:0005524">
    <property type="term" value="F:ATP binding"/>
    <property type="evidence" value="ECO:0007669"/>
    <property type="project" value="UniProtKB-UniRule"/>
</dbReference>
<dbReference type="InterPro" id="IPR013221">
    <property type="entry name" value="Mur_ligase_cen"/>
</dbReference>
<keyword evidence="2" id="KW-0547">Nucleotide-binding</keyword>
<keyword evidence="2 3" id="KW-0961">Cell wall biogenesis/degradation</keyword>
<dbReference type="InterPro" id="IPR036615">
    <property type="entry name" value="Mur_ligase_C_dom_sf"/>
</dbReference>
<reference evidence="6 7" key="1">
    <citation type="submission" date="2018-12" db="EMBL/GenBank/DDBJ databases">
        <title>Rubrispira sanarue gen. nov., sp., nov., a member of the order Silvanigrellales, isolated from a brackish lake in Hamamatsu Japan.</title>
        <authorList>
            <person name="Maejima Y."/>
            <person name="Iino T."/>
            <person name="Muraguchi Y."/>
            <person name="Fukuda K."/>
            <person name="Nojiri H."/>
            <person name="Ohkuma M."/>
            <person name="Moriuchi R."/>
            <person name="Dohra H."/>
            <person name="Kimbara K."/>
            <person name="Shintani M."/>
        </authorList>
    </citation>
    <scope>NUCLEOTIDE SEQUENCE [LARGE SCALE GENOMIC DNA]</scope>
    <source>
        <strain evidence="6 7">RF1110005</strain>
    </source>
</reference>
<comment type="similarity">
    <text evidence="1 2">Belongs to the MurCDEF family. MurE subfamily.</text>
</comment>
<comment type="cofactor">
    <cofactor evidence="2">
        <name>Mg(2+)</name>
        <dbReference type="ChEBI" id="CHEBI:18420"/>
    </cofactor>
</comment>
<feature type="domain" description="Mur ligase C-terminal" evidence="4">
    <location>
        <begin position="399"/>
        <end position="535"/>
    </location>
</feature>
<dbReference type="RefSeq" id="WP_172603686.1">
    <property type="nucleotide sequence ID" value="NZ_AP019368.1"/>
</dbReference>
<dbReference type="InterPro" id="IPR005761">
    <property type="entry name" value="UDP-N-AcMur-Glu-dNH2Pim_ligase"/>
</dbReference>
<dbReference type="NCBIfam" id="TIGR01085">
    <property type="entry name" value="murE"/>
    <property type="match status" value="1"/>
</dbReference>
<dbReference type="InterPro" id="IPR004101">
    <property type="entry name" value="Mur_ligase_C"/>
</dbReference>
<dbReference type="SUPFAM" id="SSF53244">
    <property type="entry name" value="MurD-like peptide ligases, peptide-binding domain"/>
    <property type="match status" value="1"/>
</dbReference>
<keyword evidence="2 3" id="KW-0132">Cell division</keyword>
<keyword evidence="7" id="KW-1185">Reference proteome</keyword>
<feature type="domain" description="Mur ligase central" evidence="5">
    <location>
        <begin position="150"/>
        <end position="377"/>
    </location>
</feature>
<name>A0A4P2VFT0_FLUSA</name>
<feature type="binding site" evidence="2">
    <location>
        <position position="537"/>
    </location>
    <ligand>
        <name>meso-2,6-diaminopimelate</name>
        <dbReference type="ChEBI" id="CHEBI:57791"/>
    </ligand>
</feature>
<dbReference type="Gene3D" id="3.40.1190.10">
    <property type="entry name" value="Mur-like, catalytic domain"/>
    <property type="match status" value="1"/>
</dbReference>
<dbReference type="GO" id="GO:0051301">
    <property type="term" value="P:cell division"/>
    <property type="evidence" value="ECO:0007669"/>
    <property type="project" value="UniProtKB-KW"/>
</dbReference>
<dbReference type="PANTHER" id="PTHR23135">
    <property type="entry name" value="MUR LIGASE FAMILY MEMBER"/>
    <property type="match status" value="1"/>
</dbReference>
<sequence>MSLKFKLSHPKISMHDIFMIKELKDILISHKKDYISNSKCEIFLNSVDAENYLKIQPHAREPHFIYIARRGNRFNGNIFAEKILESGNIFIGNPKFIYELKELLNQTDEWVEGILSNPRFIAVNNIELSINYIIEYAYNLDKSKFQSIGITGTNGKTSVTQITGQIFEQLSHKDVLKIGTLGMQIGEDKFPGSHVTTPDYPTLLSIINAIDKININKIIMETTSHGLKENRLGNWKVDTAVFTNLTQDHLDYHKTMLDYKESKEKLFSQYLKEDGTAIICTQNDNWTSFVENSFNKKRTLIGVGNSLLCESFINSYKSYFNKTLYLYVKDKKSTLNGISGIFCLDSDYMNKTRELKFHCPLIGDFQFENILSSIACAISFQFDLDEIISSLKNIKNIPGRLEVVNTSNDNSNNNLPTVLIDYAHTPDALEKAILVCKNILKSENKGKIITVFGCGGDRDKSKRPLMGKISSEMSDITIITSDNPRTENPEKIIEDIYCGVIDKVKCLKIIDRKSAIESAIQQGNANDLILVAGKGHEDYQIIGETKHPFSDALIARSVLSKEKK</sequence>
<comment type="caution">
    <text evidence="2">Lacks conserved residue(s) required for the propagation of feature annotation.</text>
</comment>
<proteinExistence type="inferred from homology"/>
<keyword evidence="2" id="KW-0067">ATP-binding</keyword>
<keyword evidence="2 3" id="KW-0573">Peptidoglycan synthesis</keyword>
<dbReference type="Pfam" id="PF08245">
    <property type="entry name" value="Mur_ligase_M"/>
    <property type="match status" value="1"/>
</dbReference>
<dbReference type="HAMAP" id="MF_00208">
    <property type="entry name" value="MurE"/>
    <property type="match status" value="1"/>
</dbReference>
<evidence type="ECO:0000313" key="6">
    <source>
        <dbReference type="EMBL" id="BBH51653.1"/>
    </source>
</evidence>
<dbReference type="GO" id="GO:0071555">
    <property type="term" value="P:cell wall organization"/>
    <property type="evidence" value="ECO:0007669"/>
    <property type="project" value="UniProtKB-KW"/>
</dbReference>
<organism evidence="6 7">
    <name type="scientific">Fluviispira sanaruensis</name>
    <dbReference type="NCBI Taxonomy" id="2493639"/>
    <lineage>
        <taxon>Bacteria</taxon>
        <taxon>Pseudomonadati</taxon>
        <taxon>Bdellovibrionota</taxon>
        <taxon>Oligoflexia</taxon>
        <taxon>Silvanigrellales</taxon>
        <taxon>Silvanigrellaceae</taxon>
        <taxon>Fluviispira</taxon>
    </lineage>
</organism>
<dbReference type="KEGG" id="sbf:JCM31447_309200"/>
<evidence type="ECO:0000259" key="4">
    <source>
        <dbReference type="Pfam" id="PF02875"/>
    </source>
</evidence>
<feature type="binding site" evidence="2">
    <location>
        <begin position="482"/>
        <end position="485"/>
    </location>
    <ligand>
        <name>meso-2,6-diaminopimelate</name>
        <dbReference type="ChEBI" id="CHEBI:57791"/>
    </ligand>
</feature>
<dbReference type="Proteomes" id="UP000291236">
    <property type="component" value="Chromosome"/>
</dbReference>
<evidence type="ECO:0000313" key="7">
    <source>
        <dbReference type="Proteomes" id="UP000291236"/>
    </source>
</evidence>
<feature type="binding site" evidence="2">
    <location>
        <begin position="152"/>
        <end position="158"/>
    </location>
    <ligand>
        <name>ATP</name>
        <dbReference type="ChEBI" id="CHEBI:30616"/>
    </ligand>
</feature>
<comment type="pathway">
    <text evidence="2 3">Cell wall biogenesis; peptidoglycan biosynthesis.</text>
</comment>
<dbReference type="AlphaFoldDB" id="A0A4P2VFT0"/>
<feature type="binding site" evidence="2">
    <location>
        <begin position="196"/>
        <end position="197"/>
    </location>
    <ligand>
        <name>UDP-N-acetyl-alpha-D-muramoyl-L-alanyl-D-glutamate</name>
        <dbReference type="ChEBI" id="CHEBI:83900"/>
    </ligand>
</feature>
<comment type="function">
    <text evidence="2">Catalyzes the addition of meso-diaminopimelic acid to the nucleotide precursor UDP-N-acetylmuramoyl-L-alanyl-D-glutamate (UMAG) in the biosynthesis of bacterial cell-wall peptidoglycan.</text>
</comment>
<dbReference type="EMBL" id="AP019368">
    <property type="protein sequence ID" value="BBH51653.1"/>
    <property type="molecule type" value="Genomic_DNA"/>
</dbReference>
<dbReference type="PANTHER" id="PTHR23135:SF4">
    <property type="entry name" value="UDP-N-ACETYLMURAMOYL-L-ALANYL-D-GLUTAMATE--2,6-DIAMINOPIMELATE LIGASE MURE HOMOLOG, CHLOROPLASTIC"/>
    <property type="match status" value="1"/>
</dbReference>
<feature type="binding site" evidence="2">
    <location>
        <position position="231"/>
    </location>
    <ligand>
        <name>UDP-N-acetyl-alpha-D-muramoyl-L-alanyl-D-glutamate</name>
        <dbReference type="ChEBI" id="CHEBI:83900"/>
    </ligand>
</feature>
<keyword evidence="2" id="KW-0963">Cytoplasm</keyword>
<keyword evidence="2 3" id="KW-0133">Cell shape</keyword>
<feature type="modified residue" description="N6-carboxylysine" evidence="2">
    <location>
        <position position="263"/>
    </location>
</feature>
<comment type="catalytic activity">
    <reaction evidence="2">
        <text>UDP-N-acetyl-alpha-D-muramoyl-L-alanyl-D-glutamate + meso-2,6-diaminopimelate + ATP = UDP-N-acetyl-alpha-D-muramoyl-L-alanyl-gamma-D-glutamyl-meso-2,6-diaminopimelate + ADP + phosphate + H(+)</text>
        <dbReference type="Rhea" id="RHEA:23676"/>
        <dbReference type="ChEBI" id="CHEBI:15378"/>
        <dbReference type="ChEBI" id="CHEBI:30616"/>
        <dbReference type="ChEBI" id="CHEBI:43474"/>
        <dbReference type="ChEBI" id="CHEBI:57791"/>
        <dbReference type="ChEBI" id="CHEBI:83900"/>
        <dbReference type="ChEBI" id="CHEBI:83905"/>
        <dbReference type="ChEBI" id="CHEBI:456216"/>
        <dbReference type="EC" id="6.3.2.13"/>
    </reaction>
</comment>
<feature type="binding site" evidence="2">
    <location>
        <position position="533"/>
    </location>
    <ligand>
        <name>meso-2,6-diaminopimelate</name>
        <dbReference type="ChEBI" id="CHEBI:57791"/>
    </ligand>
</feature>
<dbReference type="GO" id="GO:0005737">
    <property type="term" value="C:cytoplasm"/>
    <property type="evidence" value="ECO:0007669"/>
    <property type="project" value="UniProtKB-SubCell"/>
</dbReference>
<keyword evidence="2" id="KW-0460">Magnesium</keyword>
<evidence type="ECO:0000256" key="2">
    <source>
        <dbReference type="HAMAP-Rule" id="MF_00208"/>
    </source>
</evidence>
<dbReference type="Gene3D" id="3.90.190.20">
    <property type="entry name" value="Mur ligase, C-terminal domain"/>
    <property type="match status" value="1"/>
</dbReference>
<dbReference type="GO" id="GO:0008360">
    <property type="term" value="P:regulation of cell shape"/>
    <property type="evidence" value="ECO:0007669"/>
    <property type="project" value="UniProtKB-KW"/>
</dbReference>
<dbReference type="InterPro" id="IPR036565">
    <property type="entry name" value="Mur-like_cat_sf"/>
</dbReference>
<keyword evidence="2 6" id="KW-0436">Ligase</keyword>
<keyword evidence="2 3" id="KW-0131">Cell cycle</keyword>
<dbReference type="GO" id="GO:0008765">
    <property type="term" value="F:UDP-N-acetylmuramoylalanyl-D-glutamate-2,6-diaminopimelate ligase activity"/>
    <property type="evidence" value="ECO:0007669"/>
    <property type="project" value="UniProtKB-UniRule"/>
</dbReference>
<comment type="subcellular location">
    <subcellularLocation>
        <location evidence="2 3">Cytoplasm</location>
    </subcellularLocation>
</comment>
<evidence type="ECO:0000259" key="5">
    <source>
        <dbReference type="Pfam" id="PF08245"/>
    </source>
</evidence>
<protein>
    <recommendedName>
        <fullName evidence="2">UDP-N-acetylmuramoyl-L-alanyl-D-glutamate--2,6-diaminopimelate ligase</fullName>
        <ecNumber evidence="2">6.3.2.13</ecNumber>
    </recommendedName>
    <alternativeName>
        <fullName evidence="2">Meso-A2pm-adding enzyme</fullName>
    </alternativeName>
    <alternativeName>
        <fullName evidence="2">Meso-diaminopimelate-adding enzyme</fullName>
    </alternativeName>
    <alternativeName>
        <fullName evidence="2">UDP-MurNAc-L-Ala-D-Glu:meso-diaminopimelate ligase</fullName>
    </alternativeName>
    <alternativeName>
        <fullName evidence="2">UDP-MurNAc-tripeptide synthetase</fullName>
    </alternativeName>
    <alternativeName>
        <fullName evidence="2">UDP-N-acetylmuramyl-tripeptide synthetase</fullName>
    </alternativeName>
</protein>
<evidence type="ECO:0000256" key="1">
    <source>
        <dbReference type="ARBA" id="ARBA00005898"/>
    </source>
</evidence>
<dbReference type="UniPathway" id="UPA00219"/>
<dbReference type="EC" id="6.3.2.13" evidence="2"/>
<dbReference type="SUPFAM" id="SSF53623">
    <property type="entry name" value="MurD-like peptide ligases, catalytic domain"/>
    <property type="match status" value="1"/>
</dbReference>
<accession>A0A4P2VFT0</accession>
<dbReference type="GO" id="GO:0000287">
    <property type="term" value="F:magnesium ion binding"/>
    <property type="evidence" value="ECO:0007669"/>
    <property type="project" value="UniProtKB-UniRule"/>
</dbReference>
<feature type="binding site" evidence="2">
    <location>
        <position position="458"/>
    </location>
    <ligand>
        <name>meso-2,6-diaminopimelate</name>
        <dbReference type="ChEBI" id="CHEBI:57791"/>
    </ligand>
</feature>
<comment type="PTM">
    <text evidence="2">Carboxylation is probably crucial for Mg(2+) binding and, consequently, for the gamma-phosphate positioning of ATP.</text>
</comment>